<sequence>MYMPAAFNENRPEVLHGLIRAYPLGSLVSHSNQGLTADHIPMLMLPANATHPQGRLIAHVARANPVWQQQGEVMVIFQGPHAYITPAWYEEKQQSGAVVPTYNYAVVHVHGKLQTVDDKTDFLHILEQLTDHFEAQRSRPWRVSDAPADYIQTLMEMIVGIEIPVERITGKWKTSQNKSVQNRSNIAAGLREQNDSAAQALAHITEQQLFGA</sequence>
<evidence type="ECO:0000313" key="2">
    <source>
        <dbReference type="Proteomes" id="UP000612361"/>
    </source>
</evidence>
<comment type="caution">
    <text evidence="1">The sequence shown here is derived from an EMBL/GenBank/DDBJ whole genome shotgun (WGS) entry which is preliminary data.</text>
</comment>
<dbReference type="InterPro" id="IPR007396">
    <property type="entry name" value="TR_PAI2-type"/>
</dbReference>
<gene>
    <name evidence="1" type="ORF">H8K47_12335</name>
</gene>
<dbReference type="PIRSF" id="PIRSF010372">
    <property type="entry name" value="PaiB"/>
    <property type="match status" value="1"/>
</dbReference>
<keyword evidence="2" id="KW-1185">Reference proteome</keyword>
<reference evidence="1" key="1">
    <citation type="submission" date="2020-08" db="EMBL/GenBank/DDBJ databases">
        <title>Novel species isolated from subtropical streams in China.</title>
        <authorList>
            <person name="Lu H."/>
        </authorList>
    </citation>
    <scope>NUCLEOTIDE SEQUENCE</scope>
    <source>
        <strain evidence="1">CY7W</strain>
    </source>
</reference>
<dbReference type="PANTHER" id="PTHR35802">
    <property type="entry name" value="PROTEASE SYNTHASE AND SPORULATION PROTEIN PAI 2"/>
    <property type="match status" value="1"/>
</dbReference>
<dbReference type="Pfam" id="PF04299">
    <property type="entry name" value="FMN_bind_2"/>
    <property type="match status" value="1"/>
</dbReference>
<dbReference type="PANTHER" id="PTHR35802:SF1">
    <property type="entry name" value="PROTEASE SYNTHASE AND SPORULATION PROTEIN PAI 2"/>
    <property type="match status" value="1"/>
</dbReference>
<dbReference type="Proteomes" id="UP000612361">
    <property type="component" value="Unassembled WGS sequence"/>
</dbReference>
<accession>A0A923KTK9</accession>
<protein>
    <submittedName>
        <fullName evidence="1">FMN-binding negative transcriptional regulator</fullName>
    </submittedName>
</protein>
<organism evidence="1 2">
    <name type="scientific">Undibacterium rugosum</name>
    <dbReference type="NCBI Taxonomy" id="2762291"/>
    <lineage>
        <taxon>Bacteria</taxon>
        <taxon>Pseudomonadati</taxon>
        <taxon>Pseudomonadota</taxon>
        <taxon>Betaproteobacteria</taxon>
        <taxon>Burkholderiales</taxon>
        <taxon>Oxalobacteraceae</taxon>
        <taxon>Undibacterium</taxon>
    </lineage>
</organism>
<dbReference type="Gene3D" id="2.30.110.10">
    <property type="entry name" value="Electron Transport, Fmn-binding Protein, Chain A"/>
    <property type="match status" value="1"/>
</dbReference>
<dbReference type="SUPFAM" id="SSF50475">
    <property type="entry name" value="FMN-binding split barrel"/>
    <property type="match status" value="1"/>
</dbReference>
<dbReference type="AlphaFoldDB" id="A0A923KTK9"/>
<name>A0A923KTK9_9BURK</name>
<evidence type="ECO:0000313" key="1">
    <source>
        <dbReference type="EMBL" id="MBC3936154.1"/>
    </source>
</evidence>
<proteinExistence type="predicted"/>
<dbReference type="RefSeq" id="WP_186881714.1">
    <property type="nucleotide sequence ID" value="NZ_JACOGG010000012.1"/>
</dbReference>
<dbReference type="InterPro" id="IPR012349">
    <property type="entry name" value="Split_barrel_FMN-bd"/>
</dbReference>
<dbReference type="EMBL" id="JACOGG010000012">
    <property type="protein sequence ID" value="MBC3936154.1"/>
    <property type="molecule type" value="Genomic_DNA"/>
</dbReference>